<dbReference type="PANTHER" id="PTHR33751">
    <property type="entry name" value="CBB3-TYPE CYTOCHROME C OXIDASE SUBUNIT FIXP"/>
    <property type="match status" value="1"/>
</dbReference>
<keyword evidence="7 9" id="KW-0408">Iron</keyword>
<dbReference type="SUPFAM" id="SSF46626">
    <property type="entry name" value="Cytochrome c"/>
    <property type="match status" value="2"/>
</dbReference>
<protein>
    <submittedName>
        <fullName evidence="12">Cytochrome c553</fullName>
    </submittedName>
</protein>
<feature type="binding site" description="covalent" evidence="8">
    <location>
        <position position="40"/>
    </location>
    <ligand>
        <name>heme c</name>
        <dbReference type="ChEBI" id="CHEBI:61717"/>
        <label>1</label>
    </ligand>
</feature>
<feature type="chain" id="PRO_5018052512" evidence="10">
    <location>
        <begin position="26"/>
        <end position="203"/>
    </location>
</feature>
<dbReference type="AlphaFoldDB" id="A0A3N4UCS3"/>
<dbReference type="GO" id="GO:0005506">
    <property type="term" value="F:iron ion binding"/>
    <property type="evidence" value="ECO:0007669"/>
    <property type="project" value="InterPro"/>
</dbReference>
<feature type="binding site" description="covalent" evidence="8">
    <location>
        <position position="137"/>
    </location>
    <ligand>
        <name>heme c</name>
        <dbReference type="ChEBI" id="CHEBI:61717"/>
        <label>2</label>
    </ligand>
</feature>
<evidence type="ECO:0000256" key="2">
    <source>
        <dbReference type="ARBA" id="ARBA00022448"/>
    </source>
</evidence>
<evidence type="ECO:0000259" key="11">
    <source>
        <dbReference type="PROSITE" id="PS51007"/>
    </source>
</evidence>
<organism evidence="12 13">
    <name type="scientific">Tibeticola sediminis</name>
    <dbReference type="NCBI Taxonomy" id="1917811"/>
    <lineage>
        <taxon>Bacteria</taxon>
        <taxon>Pseudomonadati</taxon>
        <taxon>Pseudomonadota</taxon>
        <taxon>Betaproteobacteria</taxon>
        <taxon>Burkholderiales</taxon>
        <taxon>Comamonadaceae</taxon>
        <taxon>Tibeticola</taxon>
    </lineage>
</organism>
<dbReference type="PROSITE" id="PS51007">
    <property type="entry name" value="CYTC"/>
    <property type="match status" value="2"/>
</dbReference>
<dbReference type="EMBL" id="RKQL01000003">
    <property type="protein sequence ID" value="RPE67628.1"/>
    <property type="molecule type" value="Genomic_DNA"/>
</dbReference>
<feature type="binding site" description="axial binding residue" evidence="9">
    <location>
        <position position="80"/>
    </location>
    <ligand>
        <name>heme c</name>
        <dbReference type="ChEBI" id="CHEBI:61717"/>
        <label>1</label>
    </ligand>
    <ligandPart>
        <name>Fe</name>
        <dbReference type="ChEBI" id="CHEBI:18248"/>
    </ligandPart>
</feature>
<feature type="binding site" description="axial binding residue" evidence="9">
    <location>
        <position position="41"/>
    </location>
    <ligand>
        <name>heme c</name>
        <dbReference type="ChEBI" id="CHEBI:61717"/>
        <label>1</label>
    </ligand>
    <ligandPart>
        <name>Fe</name>
        <dbReference type="ChEBI" id="CHEBI:18248"/>
    </ligandPart>
</feature>
<feature type="binding site" description="axial binding residue" evidence="9">
    <location>
        <position position="178"/>
    </location>
    <ligand>
        <name>heme c</name>
        <dbReference type="ChEBI" id="CHEBI:61717"/>
        <label>2</label>
    </ligand>
    <ligandPart>
        <name>Fe</name>
        <dbReference type="ChEBI" id="CHEBI:18248"/>
    </ligandPart>
</feature>
<evidence type="ECO:0000256" key="7">
    <source>
        <dbReference type="ARBA" id="ARBA00023004"/>
    </source>
</evidence>
<gene>
    <name evidence="12" type="ORF">EDC62_1508</name>
</gene>
<dbReference type="Gene3D" id="1.10.760.10">
    <property type="entry name" value="Cytochrome c-like domain"/>
    <property type="match status" value="2"/>
</dbReference>
<keyword evidence="13" id="KW-1185">Reference proteome</keyword>
<keyword evidence="4 9" id="KW-0479">Metal-binding</keyword>
<evidence type="ECO:0000256" key="5">
    <source>
        <dbReference type="ARBA" id="ARBA00022764"/>
    </source>
</evidence>
<feature type="binding site" description="axial binding residue" evidence="9">
    <location>
        <position position="138"/>
    </location>
    <ligand>
        <name>heme c</name>
        <dbReference type="ChEBI" id="CHEBI:61717"/>
        <label>2</label>
    </ligand>
    <ligandPart>
        <name>Fe</name>
        <dbReference type="ChEBI" id="CHEBI:18248"/>
    </ligandPart>
</feature>
<dbReference type="InterPro" id="IPR009056">
    <property type="entry name" value="Cyt_c-like_dom"/>
</dbReference>
<evidence type="ECO:0000313" key="13">
    <source>
        <dbReference type="Proteomes" id="UP000272193"/>
    </source>
</evidence>
<evidence type="ECO:0000256" key="9">
    <source>
        <dbReference type="PIRSR" id="PIRSR000005-2"/>
    </source>
</evidence>
<dbReference type="PANTHER" id="PTHR33751:SF9">
    <property type="entry name" value="CYTOCHROME C4"/>
    <property type="match status" value="1"/>
</dbReference>
<dbReference type="InterPro" id="IPR036909">
    <property type="entry name" value="Cyt_c-like_dom_sf"/>
</dbReference>
<evidence type="ECO:0000313" key="12">
    <source>
        <dbReference type="EMBL" id="RPE67628.1"/>
    </source>
</evidence>
<dbReference type="Pfam" id="PF00034">
    <property type="entry name" value="Cytochrom_C"/>
    <property type="match status" value="2"/>
</dbReference>
<comment type="PTM">
    <text evidence="8">Binds 2 heme c groups covalently per subunit.</text>
</comment>
<comment type="subcellular location">
    <subcellularLocation>
        <location evidence="1">Periplasm</location>
    </subcellularLocation>
</comment>
<dbReference type="GO" id="GO:0009055">
    <property type="term" value="F:electron transfer activity"/>
    <property type="evidence" value="ECO:0007669"/>
    <property type="project" value="InterPro"/>
</dbReference>
<reference evidence="12 13" key="1">
    <citation type="submission" date="2018-11" db="EMBL/GenBank/DDBJ databases">
        <title>Genomic Encyclopedia of Type Strains, Phase IV (KMG-IV): sequencing the most valuable type-strain genomes for metagenomic binning, comparative biology and taxonomic classification.</title>
        <authorList>
            <person name="Goeker M."/>
        </authorList>
    </citation>
    <scope>NUCLEOTIDE SEQUENCE [LARGE SCALE GENOMIC DNA]</scope>
    <source>
        <strain evidence="12 13">DSM 101684</strain>
    </source>
</reference>
<evidence type="ECO:0000256" key="4">
    <source>
        <dbReference type="ARBA" id="ARBA00022723"/>
    </source>
</evidence>
<evidence type="ECO:0000256" key="8">
    <source>
        <dbReference type="PIRSR" id="PIRSR000005-1"/>
    </source>
</evidence>
<feature type="binding site" description="covalent" evidence="8">
    <location>
        <position position="37"/>
    </location>
    <ligand>
        <name>heme c</name>
        <dbReference type="ChEBI" id="CHEBI:61717"/>
        <label>1</label>
    </ligand>
</feature>
<dbReference type="GO" id="GO:0020037">
    <property type="term" value="F:heme binding"/>
    <property type="evidence" value="ECO:0007669"/>
    <property type="project" value="InterPro"/>
</dbReference>
<evidence type="ECO:0000256" key="1">
    <source>
        <dbReference type="ARBA" id="ARBA00004418"/>
    </source>
</evidence>
<dbReference type="GO" id="GO:0042597">
    <property type="term" value="C:periplasmic space"/>
    <property type="evidence" value="ECO:0007669"/>
    <property type="project" value="UniProtKB-SubCell"/>
</dbReference>
<evidence type="ECO:0000256" key="10">
    <source>
        <dbReference type="SAM" id="SignalP"/>
    </source>
</evidence>
<keyword evidence="5" id="KW-0574">Periplasm</keyword>
<keyword evidence="10" id="KW-0732">Signal</keyword>
<keyword evidence="3 8" id="KW-0349">Heme</keyword>
<proteinExistence type="predicted"/>
<name>A0A3N4UCS3_9BURK</name>
<dbReference type="InterPro" id="IPR050597">
    <property type="entry name" value="Cytochrome_c_Oxidase_Subunit"/>
</dbReference>
<feature type="signal peptide" evidence="10">
    <location>
        <begin position="1"/>
        <end position="25"/>
    </location>
</feature>
<dbReference type="RefSeq" id="WP_124222261.1">
    <property type="nucleotide sequence ID" value="NZ_RKQL01000003.1"/>
</dbReference>
<evidence type="ECO:0000256" key="6">
    <source>
        <dbReference type="ARBA" id="ARBA00022982"/>
    </source>
</evidence>
<sequence length="203" mass="22065">MQIDRFSPLVAAAVLALFAAAPALGETDAATLATQRCAVCHGARGESSNEQFPQLAGQNARYLSKQLHDFASGARTHVAMNVIARELSGEQIEALAQHYERLKPQAHPGTDPLLANVGRYIWERGNPYTRVPACTSCHKEAGLGNAQLPRLAGQNPRYVMNQLQRFHARERQNDAGPMAYVTSGLSELEMRAVAEYIGGLGRN</sequence>
<dbReference type="OrthoDB" id="5295860at2"/>
<feature type="domain" description="Cytochrome c" evidence="11">
    <location>
        <begin position="113"/>
        <end position="201"/>
    </location>
</feature>
<feature type="binding site" description="covalent" evidence="8">
    <location>
        <position position="134"/>
    </location>
    <ligand>
        <name>heme c</name>
        <dbReference type="ChEBI" id="CHEBI:61717"/>
        <label>2</label>
    </ligand>
</feature>
<dbReference type="InterPro" id="IPR024167">
    <property type="entry name" value="Cytochrome_c4-like"/>
</dbReference>
<feature type="domain" description="Cytochrome c" evidence="11">
    <location>
        <begin position="20"/>
        <end position="103"/>
    </location>
</feature>
<keyword evidence="6" id="KW-0249">Electron transport</keyword>
<evidence type="ECO:0000256" key="3">
    <source>
        <dbReference type="ARBA" id="ARBA00022617"/>
    </source>
</evidence>
<comment type="caution">
    <text evidence="12">The sequence shown here is derived from an EMBL/GenBank/DDBJ whole genome shotgun (WGS) entry which is preliminary data.</text>
</comment>
<accession>A0A3N4UCS3</accession>
<dbReference type="PIRSF" id="PIRSF000005">
    <property type="entry name" value="Cytochrome_c4"/>
    <property type="match status" value="1"/>
</dbReference>
<keyword evidence="2" id="KW-0813">Transport</keyword>
<dbReference type="Proteomes" id="UP000272193">
    <property type="component" value="Unassembled WGS sequence"/>
</dbReference>